<dbReference type="InterPro" id="IPR027417">
    <property type="entry name" value="P-loop_NTPase"/>
</dbReference>
<dbReference type="Proteomes" id="UP000232453">
    <property type="component" value="Unassembled WGS sequence"/>
</dbReference>
<proteinExistence type="predicted"/>
<evidence type="ECO:0000256" key="2">
    <source>
        <dbReference type="ARBA" id="ARBA00022840"/>
    </source>
</evidence>
<dbReference type="GO" id="GO:0006355">
    <property type="term" value="P:regulation of DNA-templated transcription"/>
    <property type="evidence" value="ECO:0007669"/>
    <property type="project" value="InterPro"/>
</dbReference>
<evidence type="ECO:0000313" key="7">
    <source>
        <dbReference type="Proteomes" id="UP000232453"/>
    </source>
</evidence>
<dbReference type="Gene3D" id="3.30.450.40">
    <property type="match status" value="1"/>
</dbReference>
<dbReference type="InterPro" id="IPR002078">
    <property type="entry name" value="Sigma_54_int"/>
</dbReference>
<dbReference type="Gene3D" id="1.10.8.60">
    <property type="match status" value="1"/>
</dbReference>
<dbReference type="GO" id="GO:0005524">
    <property type="term" value="F:ATP binding"/>
    <property type="evidence" value="ECO:0007669"/>
    <property type="project" value="UniProtKB-KW"/>
</dbReference>
<sequence length="600" mass="63937">MTWGTVDVSATGGEGRIGAMTRRDEDTAVPALSAGQRLRIRRSRETLVDGGLLALPPGHAGVPPLIEQSWRRCIGEAVPTAPDRIGYADPGDDHTALRRAAAPVLERLVDSFADVPVAMVLSDATGRIVRRHVGVRRQRTLMDRASAVEGSDFSERSVGTNGIGTVLVERRPVLVRGPEHYNALLENLTCAGTPLVEPGTGRTVGSLSLACAVRDVHPLMAVMAADIGRQIEARLLDEAGEHRRRLVRAYLALERATTGALVVDADTVLADRHALAHAGPDLHALLWELLRDGGPDRPRRMRVPMPDGPHDAVVAPVEGTGGTAFSVRLAPRRAAPAVAAPATVRGAALHHDLEVDHRLREAVSHRETVAVTGPGGSGKLRTARRVLSRLGHDGAVVVEPHREREWWETARAALAAGRGLVLRRVHLSPGPRPELLRDLAATGVPFVLTADADPTDDTTPALLGQVATTVRLPALAAGREHLPALVETLLAELPPPASGSRLSGAALDRLRAWHWPGDLAELRTVVTAAARRAGGGPVDEADLPDRLRTARRELGLLEAAERDAVADALRAAGGNRTRAARTLGIGRNTLYRKLREFGVS</sequence>
<accession>A0AA44UKX7</accession>
<dbReference type="Gene3D" id="1.10.10.60">
    <property type="entry name" value="Homeodomain-like"/>
    <property type="match status" value="1"/>
</dbReference>
<dbReference type="PANTHER" id="PTHR32071">
    <property type="entry name" value="TRANSCRIPTIONAL REGULATORY PROTEIN"/>
    <property type="match status" value="1"/>
</dbReference>
<keyword evidence="2" id="KW-0067">ATP-binding</keyword>
<dbReference type="InterPro" id="IPR009057">
    <property type="entry name" value="Homeodomain-like_sf"/>
</dbReference>
<keyword evidence="3" id="KW-0805">Transcription regulation</keyword>
<dbReference type="PROSITE" id="PS50045">
    <property type="entry name" value="SIGMA54_INTERACT_4"/>
    <property type="match status" value="1"/>
</dbReference>
<dbReference type="EMBL" id="PHUJ01000003">
    <property type="protein sequence ID" value="PKB29192.1"/>
    <property type="molecule type" value="Genomic_DNA"/>
</dbReference>
<reference evidence="6 7" key="1">
    <citation type="submission" date="2017-11" db="EMBL/GenBank/DDBJ databases">
        <title>Sequencing the genomes of 1000 actinobacteria strains.</title>
        <authorList>
            <person name="Klenk H.-P."/>
        </authorList>
    </citation>
    <scope>NUCLEOTIDE SEQUENCE [LARGE SCALE GENOMIC DNA]</scope>
    <source>
        <strain evidence="6 7">DSM 44104</strain>
    </source>
</reference>
<dbReference type="GO" id="GO:0043565">
    <property type="term" value="F:sequence-specific DNA binding"/>
    <property type="evidence" value="ECO:0007669"/>
    <property type="project" value="InterPro"/>
</dbReference>
<dbReference type="AlphaFoldDB" id="A0AA44UKX7"/>
<keyword evidence="1" id="KW-0547">Nucleotide-binding</keyword>
<dbReference type="InterPro" id="IPR029016">
    <property type="entry name" value="GAF-like_dom_sf"/>
</dbReference>
<feature type="domain" description="Sigma-54 factor interaction" evidence="5">
    <location>
        <begin position="469"/>
        <end position="531"/>
    </location>
</feature>
<dbReference type="SUPFAM" id="SSF46689">
    <property type="entry name" value="Homeodomain-like"/>
    <property type="match status" value="1"/>
</dbReference>
<dbReference type="InterPro" id="IPR002197">
    <property type="entry name" value="HTH_Fis"/>
</dbReference>
<gene>
    <name evidence="6" type="ORF">ATL51_0821</name>
</gene>
<dbReference type="Pfam" id="PF01590">
    <property type="entry name" value="GAF"/>
    <property type="match status" value="1"/>
</dbReference>
<evidence type="ECO:0000256" key="1">
    <source>
        <dbReference type="ARBA" id="ARBA00022741"/>
    </source>
</evidence>
<evidence type="ECO:0000259" key="5">
    <source>
        <dbReference type="PROSITE" id="PS50045"/>
    </source>
</evidence>
<evidence type="ECO:0000256" key="3">
    <source>
        <dbReference type="ARBA" id="ARBA00023015"/>
    </source>
</evidence>
<evidence type="ECO:0000256" key="4">
    <source>
        <dbReference type="ARBA" id="ARBA00023163"/>
    </source>
</evidence>
<name>A0AA44UKX7_PSEA5</name>
<dbReference type="Pfam" id="PF02954">
    <property type="entry name" value="HTH_8"/>
    <property type="match status" value="1"/>
</dbReference>
<dbReference type="SUPFAM" id="SSF52540">
    <property type="entry name" value="P-loop containing nucleoside triphosphate hydrolases"/>
    <property type="match status" value="1"/>
</dbReference>
<evidence type="ECO:0000313" key="6">
    <source>
        <dbReference type="EMBL" id="PKB29192.1"/>
    </source>
</evidence>
<dbReference type="PRINTS" id="PR01590">
    <property type="entry name" value="HTHFIS"/>
</dbReference>
<dbReference type="PANTHER" id="PTHR32071:SF122">
    <property type="entry name" value="SIGMA FACTOR"/>
    <property type="match status" value="1"/>
</dbReference>
<organism evidence="6 7">
    <name type="scientific">Pseudonocardia alni</name>
    <name type="common">Amycolata alni</name>
    <dbReference type="NCBI Taxonomy" id="33907"/>
    <lineage>
        <taxon>Bacteria</taxon>
        <taxon>Bacillati</taxon>
        <taxon>Actinomycetota</taxon>
        <taxon>Actinomycetes</taxon>
        <taxon>Pseudonocardiales</taxon>
        <taxon>Pseudonocardiaceae</taxon>
        <taxon>Pseudonocardia</taxon>
    </lineage>
</organism>
<dbReference type="InterPro" id="IPR003018">
    <property type="entry name" value="GAF"/>
</dbReference>
<keyword evidence="4" id="KW-0804">Transcription</keyword>
<protein>
    <submittedName>
        <fullName evidence="6">GAF domain-containing protein</fullName>
    </submittedName>
</protein>
<comment type="caution">
    <text evidence="6">The sequence shown here is derived from an EMBL/GenBank/DDBJ whole genome shotgun (WGS) entry which is preliminary data.</text>
</comment>